<dbReference type="InterPro" id="IPR029024">
    <property type="entry name" value="TerB-like"/>
</dbReference>
<feature type="domain" description="Co-chaperone DjlA N-terminal" evidence="1">
    <location>
        <begin position="8"/>
        <end position="122"/>
    </location>
</feature>
<evidence type="ECO:0000313" key="3">
    <source>
        <dbReference type="Proteomes" id="UP000295304"/>
    </source>
</evidence>
<sequence length="136" mass="14682">MTGISHHAALIYAMVLASAADREMTDAELKRIGSIVETVPVFYDYPAEALPSTAASCADLLDDENGLDMALDLIEGALPPKLRDTAYALACDIVAADGEAHQEELLYLEMLRHHLNVDRLSAAAIERGARARFATL</sequence>
<comment type="caution">
    <text evidence="2">The sequence shown here is derived from an EMBL/GenBank/DDBJ whole genome shotgun (WGS) entry which is preliminary data.</text>
</comment>
<evidence type="ECO:0000259" key="1">
    <source>
        <dbReference type="Pfam" id="PF05099"/>
    </source>
</evidence>
<dbReference type="InterPro" id="IPR007791">
    <property type="entry name" value="DjlA_N"/>
</dbReference>
<dbReference type="EMBL" id="SLZW01000003">
    <property type="protein sequence ID" value="TCS63573.1"/>
    <property type="molecule type" value="Genomic_DNA"/>
</dbReference>
<dbReference type="AlphaFoldDB" id="A0A4R3JED9"/>
<dbReference type="Pfam" id="PF05099">
    <property type="entry name" value="TerB"/>
    <property type="match status" value="1"/>
</dbReference>
<dbReference type="Gene3D" id="1.10.3680.10">
    <property type="entry name" value="TerB-like"/>
    <property type="match status" value="1"/>
</dbReference>
<dbReference type="Proteomes" id="UP000295304">
    <property type="component" value="Unassembled WGS sequence"/>
</dbReference>
<dbReference type="RefSeq" id="WP_132938543.1">
    <property type="nucleotide sequence ID" value="NZ_CP119676.1"/>
</dbReference>
<proteinExistence type="predicted"/>
<keyword evidence="3" id="KW-1185">Reference proteome</keyword>
<gene>
    <name evidence="2" type="ORF">EDD55_103196</name>
</gene>
<organism evidence="2 3">
    <name type="scientific">Varunaivibrio sulfuroxidans</name>
    <dbReference type="NCBI Taxonomy" id="1773489"/>
    <lineage>
        <taxon>Bacteria</taxon>
        <taxon>Pseudomonadati</taxon>
        <taxon>Pseudomonadota</taxon>
        <taxon>Alphaproteobacteria</taxon>
        <taxon>Rhodospirillales</taxon>
        <taxon>Magnetovibrionaceae</taxon>
        <taxon>Varunaivibrio</taxon>
    </lineage>
</organism>
<accession>A0A4R3JED9</accession>
<dbReference type="OrthoDB" id="8448017at2"/>
<dbReference type="CDD" id="cd07176">
    <property type="entry name" value="terB"/>
    <property type="match status" value="1"/>
</dbReference>
<protein>
    <submittedName>
        <fullName evidence="2">Tellurite resistance protein TerB</fullName>
    </submittedName>
</protein>
<dbReference type="SUPFAM" id="SSF158682">
    <property type="entry name" value="TerB-like"/>
    <property type="match status" value="1"/>
</dbReference>
<name>A0A4R3JED9_9PROT</name>
<reference evidence="2 3" key="1">
    <citation type="submission" date="2019-03" db="EMBL/GenBank/DDBJ databases">
        <title>Genomic Encyclopedia of Type Strains, Phase IV (KMG-IV): sequencing the most valuable type-strain genomes for metagenomic binning, comparative biology and taxonomic classification.</title>
        <authorList>
            <person name="Goeker M."/>
        </authorList>
    </citation>
    <scope>NUCLEOTIDE SEQUENCE [LARGE SCALE GENOMIC DNA]</scope>
    <source>
        <strain evidence="2 3">DSM 101688</strain>
    </source>
</reference>
<evidence type="ECO:0000313" key="2">
    <source>
        <dbReference type="EMBL" id="TCS63573.1"/>
    </source>
</evidence>